<organism evidence="3 4">
    <name type="scientific">Penicillium egyptiacum</name>
    <dbReference type="NCBI Taxonomy" id="1303716"/>
    <lineage>
        <taxon>Eukaryota</taxon>
        <taxon>Fungi</taxon>
        <taxon>Dikarya</taxon>
        <taxon>Ascomycota</taxon>
        <taxon>Pezizomycotina</taxon>
        <taxon>Eurotiomycetes</taxon>
        <taxon>Eurotiomycetidae</taxon>
        <taxon>Eurotiales</taxon>
        <taxon>Aspergillaceae</taxon>
        <taxon>Penicillium</taxon>
    </lineage>
</organism>
<keyword evidence="1" id="KW-0472">Membrane</keyword>
<dbReference type="EMBL" id="CAJVRC010000884">
    <property type="protein sequence ID" value="CAG8904889.1"/>
    <property type="molecule type" value="Genomic_DNA"/>
</dbReference>
<feature type="chain" id="PRO_5040948345" evidence="2">
    <location>
        <begin position="17"/>
        <end position="469"/>
    </location>
</feature>
<keyword evidence="4" id="KW-1185">Reference proteome</keyword>
<dbReference type="OrthoDB" id="3061561at2759"/>
<dbReference type="PANTHER" id="PTHR35043">
    <property type="entry name" value="TRANSCRIPTION FACTOR DOMAIN-CONTAINING PROTEIN"/>
    <property type="match status" value="1"/>
</dbReference>
<evidence type="ECO:0000313" key="4">
    <source>
        <dbReference type="Proteomes" id="UP001154252"/>
    </source>
</evidence>
<dbReference type="PANTHER" id="PTHR35043:SF7">
    <property type="entry name" value="TRANSCRIPTION FACTOR DOMAIN-CONTAINING PROTEIN"/>
    <property type="match status" value="1"/>
</dbReference>
<keyword evidence="1" id="KW-1133">Transmembrane helix</keyword>
<keyword evidence="2" id="KW-0732">Signal</keyword>
<keyword evidence="1" id="KW-0812">Transmembrane</keyword>
<comment type="caution">
    <text evidence="3">The sequence shown here is derived from an EMBL/GenBank/DDBJ whole genome shotgun (WGS) entry which is preliminary data.</text>
</comment>
<accession>A0A9W4P987</accession>
<evidence type="ECO:0000256" key="1">
    <source>
        <dbReference type="SAM" id="Phobius"/>
    </source>
</evidence>
<evidence type="ECO:0000313" key="3">
    <source>
        <dbReference type="EMBL" id="CAG8904889.1"/>
    </source>
</evidence>
<protein>
    <submittedName>
        <fullName evidence="3">Uncharacterized protein</fullName>
    </submittedName>
</protein>
<feature type="transmembrane region" description="Helical" evidence="1">
    <location>
        <begin position="338"/>
        <end position="359"/>
    </location>
</feature>
<dbReference type="Proteomes" id="UP001154252">
    <property type="component" value="Unassembled WGS sequence"/>
</dbReference>
<evidence type="ECO:0000256" key="2">
    <source>
        <dbReference type="SAM" id="SignalP"/>
    </source>
</evidence>
<sequence length="469" mass="53333">MLLLVLLFSLANHSLASNSTTLVGWQLADNTRSTWDILWTCLSTILACTWTVLHMDVGPRNQSDWRFMVDRARLWLYNILIPERIAGADVAEFFAARGLRATCNKTQAAKDSEISMSKIWLPVRTRPIEHSAADIELQPLNTEWTFAHCFCLIMGGIALQTEDGWIYSVGWEDIQLLIQAGVIRCSDIRDRDIEDRSKADWFAKGFTVFQSTWFLVNVIARLADDLPVSPVELTTVAYVICGILTYGFWWCKPKDMATPVIVPLRCNGQDMQADIEHVADAKPEKWVHLQTCLRKNSAISALSELYHERKLLDTPLASTTWLNEEMARQEQQFSSIKIIGDVVGSIVALSFCAVHLAAWNFTFPTEAEQTSWRVFTIVSVASIFIYYLLMTIQDVCMWLRCKDMLPSFLIGFDSHDDLWRLFKDTILNISMAVYLISRFGIVALVSSSLRLLPVGSYRAIQWATSIPYF</sequence>
<feature type="transmembrane region" description="Helical" evidence="1">
    <location>
        <begin position="235"/>
        <end position="251"/>
    </location>
</feature>
<feature type="transmembrane region" description="Helical" evidence="1">
    <location>
        <begin position="426"/>
        <end position="446"/>
    </location>
</feature>
<name>A0A9W4P987_9EURO</name>
<feature type="signal peptide" evidence="2">
    <location>
        <begin position="1"/>
        <end position="16"/>
    </location>
</feature>
<gene>
    <name evidence="3" type="ORF">PEGY_LOCUS7976</name>
</gene>
<reference evidence="3" key="1">
    <citation type="submission" date="2021-07" db="EMBL/GenBank/DDBJ databases">
        <authorList>
            <person name="Branca A.L. A."/>
        </authorList>
    </citation>
    <scope>NUCLEOTIDE SEQUENCE</scope>
</reference>
<dbReference type="AlphaFoldDB" id="A0A9W4P987"/>
<feature type="transmembrane region" description="Helical" evidence="1">
    <location>
        <begin position="371"/>
        <end position="390"/>
    </location>
</feature>
<proteinExistence type="predicted"/>